<dbReference type="PANTHER" id="PTHR33273">
    <property type="entry name" value="DOMAIN-CONTAINING PROTEIN, PUTATIVE-RELATED"/>
    <property type="match status" value="1"/>
</dbReference>
<dbReference type="GeneID" id="108253941"/>
<dbReference type="Proteomes" id="UP000079169">
    <property type="component" value="Unplaced"/>
</dbReference>
<keyword evidence="2" id="KW-1185">Reference proteome</keyword>
<protein>
    <submittedName>
        <fullName evidence="3">Uncharacterized protein LOC108253941</fullName>
    </submittedName>
</protein>
<reference evidence="3" key="1">
    <citation type="submission" date="2025-08" db="UniProtKB">
        <authorList>
            <consortium name="RefSeq"/>
        </authorList>
    </citation>
    <scope>IDENTIFICATION</scope>
</reference>
<evidence type="ECO:0000313" key="3">
    <source>
        <dbReference type="RefSeq" id="XP_017304266.1"/>
    </source>
</evidence>
<sequence length="308" mass="35615">MLDAYSRHINSNIILISEPNVKIALDKKYIVDQNIDAAIVIQDDKLQVDKIIRKRGYVCVKTADLMVVSVYISPNVDDSIAEEVIGNISRDINGWQGKLVIGGDFNAKTREWGNKKNDRRGDLLLDWMGSENLYVANQGDTPTFVRDQQNSILDITLCSANTLRDISEWKVQENELTLSLHRYITFNLLGEDDNAQPRRHEQAKQGWKFNTERSDALQNKFKQLCERSPPKDAEQLQDTLKETCDAILTKRGGGKNYKHEPVYWWTQKINDLRKECIRKKRIMTRNNKKGYNQVLARTDYKAAKKELR</sequence>
<evidence type="ECO:0000259" key="1">
    <source>
        <dbReference type="Pfam" id="PF14529"/>
    </source>
</evidence>
<dbReference type="Gene3D" id="3.60.10.10">
    <property type="entry name" value="Endonuclease/exonuclease/phosphatase"/>
    <property type="match status" value="1"/>
</dbReference>
<dbReference type="KEGG" id="dci:108253941"/>
<dbReference type="STRING" id="121845.A0A1S4EQ12"/>
<dbReference type="RefSeq" id="XP_017304266.1">
    <property type="nucleotide sequence ID" value="XM_017448777.1"/>
</dbReference>
<name>A0A1S4EQ12_DIACI</name>
<feature type="non-terminal residue" evidence="3">
    <location>
        <position position="308"/>
    </location>
</feature>
<dbReference type="GO" id="GO:0003824">
    <property type="term" value="F:catalytic activity"/>
    <property type="evidence" value="ECO:0007669"/>
    <property type="project" value="InterPro"/>
</dbReference>
<organism evidence="2 3">
    <name type="scientific">Diaphorina citri</name>
    <name type="common">Asian citrus psyllid</name>
    <dbReference type="NCBI Taxonomy" id="121845"/>
    <lineage>
        <taxon>Eukaryota</taxon>
        <taxon>Metazoa</taxon>
        <taxon>Ecdysozoa</taxon>
        <taxon>Arthropoda</taxon>
        <taxon>Hexapoda</taxon>
        <taxon>Insecta</taxon>
        <taxon>Pterygota</taxon>
        <taxon>Neoptera</taxon>
        <taxon>Paraneoptera</taxon>
        <taxon>Hemiptera</taxon>
        <taxon>Sternorrhyncha</taxon>
        <taxon>Psylloidea</taxon>
        <taxon>Psyllidae</taxon>
        <taxon>Diaphorininae</taxon>
        <taxon>Diaphorina</taxon>
    </lineage>
</organism>
<dbReference type="AlphaFoldDB" id="A0A1S4EQ12"/>
<dbReference type="CDD" id="cd09077">
    <property type="entry name" value="R1-I-EN"/>
    <property type="match status" value="1"/>
</dbReference>
<dbReference type="PANTHER" id="PTHR33273:SF4">
    <property type="entry name" value="ENDONUCLEASE_EXONUCLEASE_PHOSPHATASE DOMAIN-CONTAINING PROTEIN"/>
    <property type="match status" value="1"/>
</dbReference>
<dbReference type="InterPro" id="IPR005135">
    <property type="entry name" value="Endo/exonuclease/phosphatase"/>
</dbReference>
<gene>
    <name evidence="3" type="primary">LOC108253941</name>
</gene>
<proteinExistence type="predicted"/>
<dbReference type="OMA" id="ILRTECL"/>
<evidence type="ECO:0000313" key="2">
    <source>
        <dbReference type="Proteomes" id="UP000079169"/>
    </source>
</evidence>
<feature type="domain" description="Endonuclease/exonuclease/phosphatase" evidence="1">
    <location>
        <begin position="66"/>
        <end position="184"/>
    </location>
</feature>
<dbReference type="SUPFAM" id="SSF56219">
    <property type="entry name" value="DNase I-like"/>
    <property type="match status" value="1"/>
</dbReference>
<dbReference type="Pfam" id="PF14529">
    <property type="entry name" value="Exo_endo_phos_2"/>
    <property type="match status" value="1"/>
</dbReference>
<accession>A0A1S4EQ12</accession>
<dbReference type="PaxDb" id="121845-A0A1S4EQ12"/>
<dbReference type="InterPro" id="IPR036691">
    <property type="entry name" value="Endo/exonu/phosph_ase_sf"/>
</dbReference>